<dbReference type="Proteomes" id="UP000184474">
    <property type="component" value="Unassembled WGS sequence"/>
</dbReference>
<dbReference type="AlphaFoldDB" id="A0A1M6MYM3"/>
<dbReference type="RefSeq" id="WP_139280924.1">
    <property type="nucleotide sequence ID" value="NZ_FRAA01000002.1"/>
</dbReference>
<organism evidence="1 2">
    <name type="scientific">Reichenbachiella agariperforans</name>
    <dbReference type="NCBI Taxonomy" id="156994"/>
    <lineage>
        <taxon>Bacteria</taxon>
        <taxon>Pseudomonadati</taxon>
        <taxon>Bacteroidota</taxon>
        <taxon>Cytophagia</taxon>
        <taxon>Cytophagales</taxon>
        <taxon>Reichenbachiellaceae</taxon>
        <taxon>Reichenbachiella</taxon>
    </lineage>
</organism>
<reference evidence="2" key="1">
    <citation type="submission" date="2016-11" db="EMBL/GenBank/DDBJ databases">
        <authorList>
            <person name="Varghese N."/>
            <person name="Submissions S."/>
        </authorList>
    </citation>
    <scope>NUCLEOTIDE SEQUENCE [LARGE SCALE GENOMIC DNA]</scope>
    <source>
        <strain evidence="2">DSM 26134</strain>
    </source>
</reference>
<keyword evidence="2" id="KW-1185">Reference proteome</keyword>
<gene>
    <name evidence="1" type="ORF">SAMN04488028_1026</name>
</gene>
<evidence type="ECO:0008006" key="3">
    <source>
        <dbReference type="Google" id="ProtNLM"/>
    </source>
</evidence>
<dbReference type="EMBL" id="FRAA01000002">
    <property type="protein sequence ID" value="SHJ88433.1"/>
    <property type="molecule type" value="Genomic_DNA"/>
</dbReference>
<proteinExistence type="predicted"/>
<accession>A0A1M6MYM3</accession>
<evidence type="ECO:0000313" key="1">
    <source>
        <dbReference type="EMBL" id="SHJ88433.1"/>
    </source>
</evidence>
<dbReference type="Pfam" id="PF19630">
    <property type="entry name" value="DUF6134"/>
    <property type="match status" value="1"/>
</dbReference>
<evidence type="ECO:0000313" key="2">
    <source>
        <dbReference type="Proteomes" id="UP000184474"/>
    </source>
</evidence>
<name>A0A1M6MYM3_REIAG</name>
<sequence length="200" mass="22649">MKFNPTVSLFLLFVVLVATSLTVRGQVLHYEIVKGGDVIGEMVAKKEISGKQMVYSISSVTNFRMLVKLRVDYNLTETYEGGVLKSGHAISTLNGAVQKESKVERRANNYHIERGSDYVTYPAAEIRFSIPEIYFTEPVAQTKVFSQVFGDDLIIERLGNHQYQLDSEDGRNTYTYTRGVCSEVKVSRSYATFYIRLKSD</sequence>
<dbReference type="InterPro" id="IPR045767">
    <property type="entry name" value="DUF6134"/>
</dbReference>
<dbReference type="STRING" id="156994.SAMN04488028_1026"/>
<protein>
    <recommendedName>
        <fullName evidence="3">DUF3108 domain-containing protein</fullName>
    </recommendedName>
</protein>